<comment type="subunit">
    <text evidence="4">Homodimer.</text>
</comment>
<dbReference type="VEuPathDB" id="FungiDB:SCHCODRAFT_02613820"/>
<evidence type="ECO:0000259" key="14">
    <source>
        <dbReference type="Pfam" id="PF00703"/>
    </source>
</evidence>
<dbReference type="OMA" id="PIPYHRG"/>
<keyword evidence="7 18" id="KW-0378">Hydrolase</keyword>
<keyword evidence="8" id="KW-0325">Glycoprotein</keyword>
<evidence type="ECO:0000256" key="4">
    <source>
        <dbReference type="ARBA" id="ARBA00011738"/>
    </source>
</evidence>
<sequence length="936" mass="104511">MPAITNSITLNSGWAWKRRGEGDILDELKLGPAEDAAPTDPDDPTKHLIDGSVPPDALTTAWYPARTSPSEIHVELRKAGFIPDPYIGFNEHQVQWIGDAEWVYKCEFGVEVGDVGRRGILEFAGLDAIGDVYLNGTRIFSSDNQFRTWAHALEPNTLKLTTNTLLIYFKSAKALALAEEAKYGRVRAGSTNLGDPSRVYVRKAQYDWRWDWGPELMTCGPYRPVTLTFFDARIADVFTKASLVGTPTRGALAKATLRVDLTVDGVDATRVKVALKERGAGVEIKNVEVDLSKLKGDVVSWDDLAVKPWWPTGFGAQDMYEVEVEVSGEDGTVIDTTTKRIGFRSVELVQDELKEADQYGAGSTFFFRVNGVRMFMGGSNWIPADNFLTTLTPDRYRAWLTLLRDGNQNMVRLWGGGVYEPDCFYEACDDLGLLVWQDFQFACGVYPAHPAFVATVRQEVVDNVTRMRHHPSLAIYCGNNEDYQMVLQLSYVSDRGGLIGLADVAALPARKLYEEVFPDIVGALTDPPVPYHRGSPYGGKGWDTADPTVGDVHQWNIWGGKELPYQEYDRMGGRFVSEFGVPALPVMSTIKQWMGSAPESEYYSQSPIIAQHNRAGSFERRFAIVMNENFRLTEDLETYVYHTQIMQSDGVGWAYQAWRRKWAGPGKEYTSGALVWQSNDCWPVASWAIIDYFLRPKPIYYTMKRHLAPISVGIYREVIHNRPTDRPRQYYEFAAIQSHGAKLDVWACNSTLEPIDARLELLCVDLQSDWTATSTHDVTLLPNRATEILAGIPCPAPPKEGKTPPSGDPAWTTSCTVVVQARIVARRNSSLGSDGVVLARGADWPQPYRYLRFPDPGLQVTVGDAGEDGARELVLKSKEPAKGVFFTVEEGGEHLRWSDNALDLMPGDVQKVTVWGLKEPATLRVAYMGREKSQYV</sequence>
<dbReference type="Pfam" id="PF00703">
    <property type="entry name" value="Glyco_hydro_2"/>
    <property type="match status" value="1"/>
</dbReference>
<dbReference type="Pfam" id="PF17786">
    <property type="entry name" value="Mannosidase_ig"/>
    <property type="match status" value="1"/>
</dbReference>
<organism evidence="19">
    <name type="scientific">Schizophyllum commune (strain H4-8 / FGSC 9210)</name>
    <name type="common">Split gill fungus</name>
    <dbReference type="NCBI Taxonomy" id="578458"/>
    <lineage>
        <taxon>Eukaryota</taxon>
        <taxon>Fungi</taxon>
        <taxon>Dikarya</taxon>
        <taxon>Basidiomycota</taxon>
        <taxon>Agaricomycotina</taxon>
        <taxon>Agaricomycetes</taxon>
        <taxon>Agaricomycetidae</taxon>
        <taxon>Agaricales</taxon>
        <taxon>Schizophyllaceae</taxon>
        <taxon>Schizophyllum</taxon>
    </lineage>
</organism>
<dbReference type="FunFam" id="3.20.20.80:FF:000050">
    <property type="entry name" value="Beta-mannosidase B"/>
    <property type="match status" value="1"/>
</dbReference>
<dbReference type="InterPro" id="IPR041625">
    <property type="entry name" value="Beta-mannosidase_Ig"/>
</dbReference>
<dbReference type="GO" id="GO:0005975">
    <property type="term" value="P:carbohydrate metabolic process"/>
    <property type="evidence" value="ECO:0007669"/>
    <property type="project" value="InterPro"/>
</dbReference>
<protein>
    <recommendedName>
        <fullName evidence="11">Beta-mannosidase B</fullName>
        <ecNumber evidence="5">3.2.1.25</ecNumber>
    </recommendedName>
    <alternativeName>
        <fullName evidence="12">Mannanase B</fullName>
    </alternativeName>
</protein>
<dbReference type="InterPro" id="IPR006102">
    <property type="entry name" value="Ig-like_GH2"/>
</dbReference>
<evidence type="ECO:0000256" key="12">
    <source>
        <dbReference type="ARBA" id="ARBA00041614"/>
    </source>
</evidence>
<comment type="similarity">
    <text evidence="10">Belongs to the glycosyl hydrolase 2 family. Beta-mannosidase B subfamily.</text>
</comment>
<evidence type="ECO:0000313" key="18">
    <source>
        <dbReference type="EMBL" id="EFI99290.1"/>
    </source>
</evidence>
<evidence type="ECO:0000256" key="2">
    <source>
        <dbReference type="ARBA" id="ARBA00004613"/>
    </source>
</evidence>
<evidence type="ECO:0000256" key="1">
    <source>
        <dbReference type="ARBA" id="ARBA00000829"/>
    </source>
</evidence>
<dbReference type="GO" id="GO:0004567">
    <property type="term" value="F:beta-mannosidase activity"/>
    <property type="evidence" value="ECO:0007669"/>
    <property type="project" value="UniProtKB-EC"/>
</dbReference>
<feature type="domain" description="Beta-mannosidase Ig-fold" evidence="15">
    <location>
        <begin position="853"/>
        <end position="921"/>
    </location>
</feature>
<dbReference type="InterPro" id="IPR054593">
    <property type="entry name" value="Beta-mannosidase-like_N2"/>
</dbReference>
<dbReference type="InterPro" id="IPR008979">
    <property type="entry name" value="Galactose-bd-like_sf"/>
</dbReference>
<dbReference type="InterPro" id="IPR017853">
    <property type="entry name" value="GH"/>
</dbReference>
<dbReference type="UniPathway" id="UPA00280"/>
<gene>
    <name evidence="18" type="ORF">SCHCODRAFT_66384</name>
</gene>
<evidence type="ECO:0000256" key="5">
    <source>
        <dbReference type="ARBA" id="ARBA00012754"/>
    </source>
</evidence>
<accession>D8PYN4</accession>
<evidence type="ECO:0000256" key="13">
    <source>
        <dbReference type="SAM" id="MobiDB-lite"/>
    </source>
</evidence>
<dbReference type="GO" id="GO:0006516">
    <property type="term" value="P:glycoprotein catabolic process"/>
    <property type="evidence" value="ECO:0007669"/>
    <property type="project" value="TreeGrafter"/>
</dbReference>
<dbReference type="InterPro" id="IPR036156">
    <property type="entry name" value="Beta-gal/glucu_dom_sf"/>
</dbReference>
<evidence type="ECO:0000259" key="17">
    <source>
        <dbReference type="Pfam" id="PF22666"/>
    </source>
</evidence>
<feature type="region of interest" description="Disordered" evidence="13">
    <location>
        <begin position="32"/>
        <end position="51"/>
    </location>
</feature>
<dbReference type="InParanoid" id="D8PYN4"/>
<proteinExistence type="inferred from homology"/>
<dbReference type="InterPro" id="IPR050887">
    <property type="entry name" value="Beta-mannosidase_GH2"/>
</dbReference>
<keyword evidence="9" id="KW-0326">Glycosidase</keyword>
<evidence type="ECO:0000256" key="11">
    <source>
        <dbReference type="ARBA" id="ARBA00041069"/>
    </source>
</evidence>
<dbReference type="SUPFAM" id="SSF51445">
    <property type="entry name" value="(Trans)glycosidases"/>
    <property type="match status" value="1"/>
</dbReference>
<dbReference type="Proteomes" id="UP000007431">
    <property type="component" value="Unassembled WGS sequence"/>
</dbReference>
<feature type="domain" description="Glycoside hydrolase family 2 immunoglobulin-like beta-sandwich" evidence="14">
    <location>
        <begin position="233"/>
        <end position="344"/>
    </location>
</feature>
<dbReference type="InterPro" id="IPR041447">
    <property type="entry name" value="Mannosidase_ig"/>
</dbReference>
<comment type="pathway">
    <text evidence="3">Glycan metabolism; N-glycan degradation.</text>
</comment>
<dbReference type="GO" id="GO:0005576">
    <property type="term" value="C:extracellular region"/>
    <property type="evidence" value="ECO:0007669"/>
    <property type="project" value="UniProtKB-SubCell"/>
</dbReference>
<dbReference type="HOGENOM" id="CLU_005015_1_1_1"/>
<dbReference type="SUPFAM" id="SSF49785">
    <property type="entry name" value="Galactose-binding domain-like"/>
    <property type="match status" value="1"/>
</dbReference>
<comment type="subcellular location">
    <subcellularLocation>
        <location evidence="2">Secreted</location>
    </subcellularLocation>
</comment>
<dbReference type="Gene3D" id="2.60.120.260">
    <property type="entry name" value="Galactose-binding domain-like"/>
    <property type="match status" value="1"/>
</dbReference>
<feature type="domain" description="Mannosidase Ig/CBM-like" evidence="16">
    <location>
        <begin position="742"/>
        <end position="850"/>
    </location>
</feature>
<evidence type="ECO:0000256" key="9">
    <source>
        <dbReference type="ARBA" id="ARBA00023295"/>
    </source>
</evidence>
<evidence type="ECO:0000313" key="19">
    <source>
        <dbReference type="Proteomes" id="UP000007431"/>
    </source>
</evidence>
<evidence type="ECO:0000259" key="16">
    <source>
        <dbReference type="Pfam" id="PF17786"/>
    </source>
</evidence>
<name>D8PYN4_SCHCM</name>
<evidence type="ECO:0000256" key="8">
    <source>
        <dbReference type="ARBA" id="ARBA00023180"/>
    </source>
</evidence>
<dbReference type="eggNOG" id="KOG2230">
    <property type="taxonomic scope" value="Eukaryota"/>
</dbReference>
<dbReference type="EC" id="3.2.1.25" evidence="5"/>
<keyword evidence="6" id="KW-0964">Secreted</keyword>
<dbReference type="PANTHER" id="PTHR43730">
    <property type="entry name" value="BETA-MANNOSIDASE"/>
    <property type="match status" value="1"/>
</dbReference>
<dbReference type="STRING" id="578458.D8PYN4"/>
<evidence type="ECO:0000256" key="6">
    <source>
        <dbReference type="ARBA" id="ARBA00022525"/>
    </source>
</evidence>
<dbReference type="Gene3D" id="2.60.40.10">
    <property type="entry name" value="Immunoglobulins"/>
    <property type="match status" value="2"/>
</dbReference>
<evidence type="ECO:0000256" key="10">
    <source>
        <dbReference type="ARBA" id="ARBA00038429"/>
    </source>
</evidence>
<feature type="domain" description="Beta-mannosidase-like galactose-binding" evidence="17">
    <location>
        <begin position="60"/>
        <end position="223"/>
    </location>
</feature>
<dbReference type="Gene3D" id="3.20.20.80">
    <property type="entry name" value="Glycosidases"/>
    <property type="match status" value="1"/>
</dbReference>
<dbReference type="PANTHER" id="PTHR43730:SF1">
    <property type="entry name" value="BETA-MANNOSIDASE"/>
    <property type="match status" value="1"/>
</dbReference>
<evidence type="ECO:0000256" key="7">
    <source>
        <dbReference type="ARBA" id="ARBA00022801"/>
    </source>
</evidence>
<dbReference type="InterPro" id="IPR013783">
    <property type="entry name" value="Ig-like_fold"/>
</dbReference>
<dbReference type="AlphaFoldDB" id="D8PYN4"/>
<dbReference type="Pfam" id="PF22666">
    <property type="entry name" value="Glyco_hydro_2_N2"/>
    <property type="match status" value="1"/>
</dbReference>
<dbReference type="EMBL" id="GL377304">
    <property type="protein sequence ID" value="EFI99290.1"/>
    <property type="molecule type" value="Genomic_DNA"/>
</dbReference>
<keyword evidence="19" id="KW-1185">Reference proteome</keyword>
<evidence type="ECO:0000259" key="15">
    <source>
        <dbReference type="Pfam" id="PF17753"/>
    </source>
</evidence>
<dbReference type="SUPFAM" id="SSF49303">
    <property type="entry name" value="beta-Galactosidase/glucuronidase domain"/>
    <property type="match status" value="2"/>
</dbReference>
<dbReference type="Pfam" id="PF17753">
    <property type="entry name" value="Ig_mannosidase"/>
    <property type="match status" value="1"/>
</dbReference>
<evidence type="ECO:0000256" key="3">
    <source>
        <dbReference type="ARBA" id="ARBA00004740"/>
    </source>
</evidence>
<reference evidence="18 19" key="1">
    <citation type="journal article" date="2010" name="Nat. Biotechnol.">
        <title>Genome sequence of the model mushroom Schizophyllum commune.</title>
        <authorList>
            <person name="Ohm R.A."/>
            <person name="de Jong J.F."/>
            <person name="Lugones L.G."/>
            <person name="Aerts A."/>
            <person name="Kothe E."/>
            <person name="Stajich J.E."/>
            <person name="de Vries R.P."/>
            <person name="Record E."/>
            <person name="Levasseur A."/>
            <person name="Baker S.E."/>
            <person name="Bartholomew K.A."/>
            <person name="Coutinho P.M."/>
            <person name="Erdmann S."/>
            <person name="Fowler T.J."/>
            <person name="Gathman A.C."/>
            <person name="Lombard V."/>
            <person name="Henrissat B."/>
            <person name="Knabe N."/>
            <person name="Kuees U."/>
            <person name="Lilly W.W."/>
            <person name="Lindquist E."/>
            <person name="Lucas S."/>
            <person name="Magnuson J.K."/>
            <person name="Piumi F."/>
            <person name="Raudaskoski M."/>
            <person name="Salamov A."/>
            <person name="Schmutz J."/>
            <person name="Schwarze F.W.M.R."/>
            <person name="vanKuyk P.A."/>
            <person name="Horton J.S."/>
            <person name="Grigoriev I.V."/>
            <person name="Woesten H.A.B."/>
        </authorList>
    </citation>
    <scope>NUCLEOTIDE SEQUENCE [LARGE SCALE GENOMIC DNA]</scope>
    <source>
        <strain evidence="19">H4-8 / FGSC 9210</strain>
    </source>
</reference>
<comment type="catalytic activity">
    <reaction evidence="1">
        <text>Hydrolysis of terminal, non-reducing beta-D-mannose residues in beta-D-mannosides.</text>
        <dbReference type="EC" id="3.2.1.25"/>
    </reaction>
</comment>